<dbReference type="Pfam" id="PF07626">
    <property type="entry name" value="PSD3"/>
    <property type="match status" value="1"/>
</dbReference>
<dbReference type="OrthoDB" id="1524066at2"/>
<dbReference type="Pfam" id="PF07624">
    <property type="entry name" value="PSD2"/>
    <property type="match status" value="1"/>
</dbReference>
<sequence length="655" mass="74188">MPLMKSYILLVMAVFSFFASIAQEALDYTTDIIPVLDKNCYSCHNTGNPKGGVNLKIYEEEGRVIKDGQFWLKVLDQIKSKEMPPSSKPELNDNEYHTLLNGINGILIKSLEKRTPGKVIIRRLSHTEYHYTVLDLTGVSFDAMNRFPADGSGGGGFDNQGGSLFFTPLKMERYYDAAEEIVTSLYEDLEKWSDLVPESYHQNIWERFINWLMPKISSNFKPLNPPEKAAEKVLFPFASKAYRRLLKSEEKEKFIDLFNTVYYSLPEEPNPQKFNKSIAEVFKAILISPSFLYKMEEEPLGPAPIALGDFELATRLSYFLWSSMPDDELFDLAMKGKLQAPGEIENQVKRMLNDPKSERFSESFVSQWLGINKLKDDNAPLADLVRFPEFTPSIREAMFKETTSFFHYVMTESKNFLDLINSDYAFLNEELADYYGIEGVEGDDFKKVMLANNSRGGFLGLGSVQAVTSLPTRTSPVLRGKWVLEEILGTSPPPPPPDVAELPEDESLHEDLGLKALLEKHREDPACQSCHEKMDPLGLGLENFGADGKWRESYGNTPIDPTGVLTSGETFAGPAELKALLMKEKEKFARNISKKTLSYAIGRGTTFTDEIAIRELSDSLIENDFNPDKFVTALVQSYPFRMKIKDFQKRVNEVD</sequence>
<dbReference type="EMBL" id="CP012040">
    <property type="protein sequence ID" value="AKP49501.1"/>
    <property type="molecule type" value="Genomic_DNA"/>
</dbReference>
<keyword evidence="8" id="KW-1185">Reference proteome</keyword>
<feature type="signal peptide" evidence="1">
    <location>
        <begin position="1"/>
        <end position="24"/>
    </location>
</feature>
<evidence type="ECO:0000256" key="1">
    <source>
        <dbReference type="SAM" id="SignalP"/>
    </source>
</evidence>
<dbReference type="InterPro" id="IPR013043">
    <property type="entry name" value="DUF1595"/>
</dbReference>
<dbReference type="AlphaFoldDB" id="A0A0H4P546"/>
<feature type="domain" description="DUF1592" evidence="5">
    <location>
        <begin position="307"/>
        <end position="437"/>
    </location>
</feature>
<feature type="domain" description="DUF1585" evidence="2">
    <location>
        <begin position="567"/>
        <end position="640"/>
    </location>
</feature>
<name>A0A0H4P546_9BACT</name>
<dbReference type="Pfam" id="PF07627">
    <property type="entry name" value="PSCyt3"/>
    <property type="match status" value="1"/>
</dbReference>
<reference evidence="7 8" key="1">
    <citation type="submission" date="2015-07" db="EMBL/GenBank/DDBJ databases">
        <authorList>
            <person name="Kim K.M."/>
        </authorList>
    </citation>
    <scope>NUCLEOTIDE SEQUENCE [LARGE SCALE GENOMIC DNA]</scope>
    <source>
        <strain evidence="7 8">KCTC 12363</strain>
    </source>
</reference>
<dbReference type="Pfam" id="PF07637">
    <property type="entry name" value="PSD5"/>
    <property type="match status" value="1"/>
</dbReference>
<evidence type="ECO:0000259" key="2">
    <source>
        <dbReference type="Pfam" id="PF07624"/>
    </source>
</evidence>
<evidence type="ECO:0000259" key="5">
    <source>
        <dbReference type="Pfam" id="PF07631"/>
    </source>
</evidence>
<dbReference type="KEGG" id="camu:CA2015_0013"/>
<proteinExistence type="predicted"/>
<feature type="chain" id="PRO_5005207810" description="Cytochrome c domain-containing protein" evidence="1">
    <location>
        <begin position="25"/>
        <end position="655"/>
    </location>
</feature>
<evidence type="ECO:0000313" key="8">
    <source>
        <dbReference type="Proteomes" id="UP000036520"/>
    </source>
</evidence>
<accession>A0A0H4P546</accession>
<dbReference type="Proteomes" id="UP000036520">
    <property type="component" value="Chromosome"/>
</dbReference>
<feature type="domain" description="DUF1595" evidence="6">
    <location>
        <begin position="230"/>
        <end position="296"/>
    </location>
</feature>
<feature type="domain" description="DUF1587" evidence="3">
    <location>
        <begin position="122"/>
        <end position="184"/>
    </location>
</feature>
<dbReference type="InterPro" id="IPR011478">
    <property type="entry name" value="DUF1585"/>
</dbReference>
<dbReference type="STRING" id="320787.CA2015_0013"/>
<dbReference type="InterPro" id="IPR013036">
    <property type="entry name" value="DUF1587"/>
</dbReference>
<evidence type="ECO:0000259" key="3">
    <source>
        <dbReference type="Pfam" id="PF07626"/>
    </source>
</evidence>
<organism evidence="7 8">
    <name type="scientific">Cyclobacterium amurskyense</name>
    <dbReference type="NCBI Taxonomy" id="320787"/>
    <lineage>
        <taxon>Bacteria</taxon>
        <taxon>Pseudomonadati</taxon>
        <taxon>Bacteroidota</taxon>
        <taxon>Cytophagia</taxon>
        <taxon>Cytophagales</taxon>
        <taxon>Cyclobacteriaceae</taxon>
        <taxon>Cyclobacterium</taxon>
    </lineage>
</organism>
<keyword evidence="1" id="KW-0732">Signal</keyword>
<evidence type="ECO:0000259" key="4">
    <source>
        <dbReference type="Pfam" id="PF07627"/>
    </source>
</evidence>
<evidence type="ECO:0000259" key="6">
    <source>
        <dbReference type="Pfam" id="PF07637"/>
    </source>
</evidence>
<evidence type="ECO:0000313" key="7">
    <source>
        <dbReference type="EMBL" id="AKP49501.1"/>
    </source>
</evidence>
<protein>
    <recommendedName>
        <fullName evidence="9">Cytochrome c domain-containing protein</fullName>
    </recommendedName>
</protein>
<gene>
    <name evidence="7" type="ORF">CA2015_0013</name>
</gene>
<evidence type="ECO:0008006" key="9">
    <source>
        <dbReference type="Google" id="ProtNLM"/>
    </source>
</evidence>
<dbReference type="Pfam" id="PF07631">
    <property type="entry name" value="PSD4"/>
    <property type="match status" value="1"/>
</dbReference>
<dbReference type="InterPro" id="IPR013039">
    <property type="entry name" value="DUF1588"/>
</dbReference>
<feature type="domain" description="DUF1588" evidence="4">
    <location>
        <begin position="455"/>
        <end position="553"/>
    </location>
</feature>
<dbReference type="InterPro" id="IPR013042">
    <property type="entry name" value="DUF1592"/>
</dbReference>